<dbReference type="Pfam" id="PF10318">
    <property type="entry name" value="7TM_GPCR_Srh"/>
    <property type="match status" value="1"/>
</dbReference>
<comment type="caution">
    <text evidence="2">The sequence shown here is derived from an EMBL/GenBank/DDBJ whole genome shotgun (WGS) entry which is preliminary data.</text>
</comment>
<organism evidence="2 3">
    <name type="scientific">Ditylenchus destructor</name>
    <dbReference type="NCBI Taxonomy" id="166010"/>
    <lineage>
        <taxon>Eukaryota</taxon>
        <taxon>Metazoa</taxon>
        <taxon>Ecdysozoa</taxon>
        <taxon>Nematoda</taxon>
        <taxon>Chromadorea</taxon>
        <taxon>Rhabditida</taxon>
        <taxon>Tylenchina</taxon>
        <taxon>Tylenchomorpha</taxon>
        <taxon>Sphaerularioidea</taxon>
        <taxon>Anguinidae</taxon>
        <taxon>Anguininae</taxon>
        <taxon>Ditylenchus</taxon>
    </lineage>
</organism>
<keyword evidence="1" id="KW-0472">Membrane</keyword>
<protein>
    <submittedName>
        <fullName evidence="2">Serpentine type 7TM GPCR chemoreceptor srh domain-containing protein</fullName>
    </submittedName>
</protein>
<evidence type="ECO:0000313" key="2">
    <source>
        <dbReference type="EMBL" id="KAI1700650.1"/>
    </source>
</evidence>
<dbReference type="InterPro" id="IPR019422">
    <property type="entry name" value="7TM_GPCR_serpentine_rcpt_Srh"/>
</dbReference>
<dbReference type="SUPFAM" id="SSF81321">
    <property type="entry name" value="Family A G protein-coupled receptor-like"/>
    <property type="match status" value="1"/>
</dbReference>
<reference evidence="2" key="1">
    <citation type="submission" date="2022-01" db="EMBL/GenBank/DDBJ databases">
        <title>Genome Sequence Resource for Two Populations of Ditylenchus destructor, the Migratory Endoparasitic Phytonematode.</title>
        <authorList>
            <person name="Zhang H."/>
            <person name="Lin R."/>
            <person name="Xie B."/>
        </authorList>
    </citation>
    <scope>NUCLEOTIDE SEQUENCE</scope>
    <source>
        <strain evidence="2">BazhouSP</strain>
    </source>
</reference>
<gene>
    <name evidence="2" type="ORF">DdX_16568</name>
</gene>
<proteinExistence type="predicted"/>
<feature type="transmembrane region" description="Helical" evidence="1">
    <location>
        <begin position="136"/>
        <end position="158"/>
    </location>
</feature>
<name>A0AAD4MQL7_9BILA</name>
<keyword evidence="1" id="KW-0812">Transmembrane</keyword>
<dbReference type="Proteomes" id="UP001201812">
    <property type="component" value="Unassembled WGS sequence"/>
</dbReference>
<feature type="transmembrane region" description="Helical" evidence="1">
    <location>
        <begin position="20"/>
        <end position="37"/>
    </location>
</feature>
<dbReference type="Gene3D" id="1.20.1070.10">
    <property type="entry name" value="Rhodopsin 7-helix transmembrane proteins"/>
    <property type="match status" value="1"/>
</dbReference>
<evidence type="ECO:0000313" key="3">
    <source>
        <dbReference type="Proteomes" id="UP001201812"/>
    </source>
</evidence>
<feature type="transmembrane region" description="Helical" evidence="1">
    <location>
        <begin position="198"/>
        <end position="224"/>
    </location>
</feature>
<dbReference type="PANTHER" id="PTHR46891">
    <property type="entry name" value="SERPENTINE RECEPTOR, CLASS H-RELATED"/>
    <property type="match status" value="1"/>
</dbReference>
<evidence type="ECO:0000256" key="1">
    <source>
        <dbReference type="SAM" id="Phobius"/>
    </source>
</evidence>
<keyword evidence="3" id="KW-1185">Reference proteome</keyword>
<accession>A0AAD4MQL7</accession>
<dbReference type="PANTHER" id="PTHR46891:SF13">
    <property type="entry name" value="SERPENTINE RECEPTOR, CLASS H"/>
    <property type="match status" value="1"/>
</dbReference>
<dbReference type="EMBL" id="JAKKPZ010000138">
    <property type="protein sequence ID" value="KAI1700650.1"/>
    <property type="molecule type" value="Genomic_DNA"/>
</dbReference>
<feature type="transmembrane region" description="Helical" evidence="1">
    <location>
        <begin position="49"/>
        <end position="70"/>
    </location>
</feature>
<keyword evidence="1" id="KW-1133">Transmembrane helix</keyword>
<feature type="transmembrane region" description="Helical" evidence="1">
    <location>
        <begin position="245"/>
        <end position="271"/>
    </location>
</feature>
<feature type="transmembrane region" description="Helical" evidence="1">
    <location>
        <begin position="277"/>
        <end position="301"/>
    </location>
</feature>
<feature type="transmembrane region" description="Helical" evidence="1">
    <location>
        <begin position="90"/>
        <end position="115"/>
    </location>
</feature>
<dbReference type="AlphaFoldDB" id="A0AAD4MQL7"/>
<sequence>MELHPITEDSYSVYTNIMHINSVFNSVVTVTVIFIMLRKTPESMKTYKWYLINAVICCFALDIFVTLFFVPVTVLPWLLGGCATGLLKPLGPMATVIGWVLLSQLLGMCGTSLNFTLLYRLAAIYNRAHILQKKSVLILLAFIQIFYTTPTIIVVLLIHPPEDNSLKYVKENHPNLFDFYSTHSCSLITIEVPPLMPYIYLAIGSILFILLMAAMEIALIFYGLRKMRHKMSERSYRMHKQLTTALFIQITIPSSMICFPYLMFAIAAGWQLESSQLISHIALLFSTFHTTVNGIILIAVIRPYREAFVEYLKRAFPSYKIICAKVSCLTEKDVVDTVVISCSRENPSNVIVIKGIVNRL</sequence>